<dbReference type="Gene3D" id="3.40.190.10">
    <property type="entry name" value="Periplasmic binding protein-like II"/>
    <property type="match status" value="2"/>
</dbReference>
<dbReference type="Proteomes" id="UP000198851">
    <property type="component" value="Unassembled WGS sequence"/>
</dbReference>
<accession>A0A1I4EDA4</accession>
<evidence type="ECO:0000313" key="7">
    <source>
        <dbReference type="Proteomes" id="UP000198851"/>
    </source>
</evidence>
<dbReference type="Pfam" id="PF03466">
    <property type="entry name" value="LysR_substrate"/>
    <property type="match status" value="1"/>
</dbReference>
<evidence type="ECO:0000256" key="4">
    <source>
        <dbReference type="ARBA" id="ARBA00023163"/>
    </source>
</evidence>
<gene>
    <name evidence="6" type="ORF">SAMN04488036_104176</name>
</gene>
<reference evidence="7" key="1">
    <citation type="submission" date="2016-10" db="EMBL/GenBank/DDBJ databases">
        <authorList>
            <person name="Varghese N."/>
            <person name="Submissions S."/>
        </authorList>
    </citation>
    <scope>NUCLEOTIDE SEQUENCE [LARGE SCALE GENOMIC DNA]</scope>
    <source>
        <strain evidence="7">DSM 28453</strain>
    </source>
</reference>
<evidence type="ECO:0000259" key="5">
    <source>
        <dbReference type="PROSITE" id="PS50931"/>
    </source>
</evidence>
<dbReference type="EMBL" id="FOSZ01000004">
    <property type="protein sequence ID" value="SFL03179.1"/>
    <property type="molecule type" value="Genomic_DNA"/>
</dbReference>
<dbReference type="FunFam" id="1.10.10.10:FF:000038">
    <property type="entry name" value="Glycine cleavage system transcriptional activator"/>
    <property type="match status" value="1"/>
</dbReference>
<dbReference type="InterPro" id="IPR036390">
    <property type="entry name" value="WH_DNA-bd_sf"/>
</dbReference>
<dbReference type="Pfam" id="PF00126">
    <property type="entry name" value="HTH_1"/>
    <property type="match status" value="1"/>
</dbReference>
<comment type="similarity">
    <text evidence="1">Belongs to the LysR transcriptional regulatory family.</text>
</comment>
<dbReference type="RefSeq" id="WP_093323839.1">
    <property type="nucleotide sequence ID" value="NZ_FOSZ01000004.1"/>
</dbReference>
<evidence type="ECO:0000256" key="2">
    <source>
        <dbReference type="ARBA" id="ARBA00023015"/>
    </source>
</evidence>
<dbReference type="InterPro" id="IPR000847">
    <property type="entry name" value="LysR_HTH_N"/>
</dbReference>
<proteinExistence type="inferred from homology"/>
<evidence type="ECO:0000256" key="3">
    <source>
        <dbReference type="ARBA" id="ARBA00023125"/>
    </source>
</evidence>
<keyword evidence="7" id="KW-1185">Reference proteome</keyword>
<dbReference type="Gene3D" id="1.10.10.10">
    <property type="entry name" value="Winged helix-like DNA-binding domain superfamily/Winged helix DNA-binding domain"/>
    <property type="match status" value="1"/>
</dbReference>
<dbReference type="PROSITE" id="PS50931">
    <property type="entry name" value="HTH_LYSR"/>
    <property type="match status" value="1"/>
</dbReference>
<feature type="domain" description="HTH lysR-type" evidence="5">
    <location>
        <begin position="6"/>
        <end position="63"/>
    </location>
</feature>
<dbReference type="OrthoDB" id="9813056at2"/>
<dbReference type="GO" id="GO:0043565">
    <property type="term" value="F:sequence-specific DNA binding"/>
    <property type="evidence" value="ECO:0007669"/>
    <property type="project" value="TreeGrafter"/>
</dbReference>
<name>A0A1I4EDA4_9RHOB</name>
<dbReference type="InterPro" id="IPR005119">
    <property type="entry name" value="LysR_subst-bd"/>
</dbReference>
<dbReference type="InterPro" id="IPR058163">
    <property type="entry name" value="LysR-type_TF_proteobact-type"/>
</dbReference>
<dbReference type="AlphaFoldDB" id="A0A1I4EDA4"/>
<keyword evidence="4" id="KW-0804">Transcription</keyword>
<organism evidence="6 7">
    <name type="scientific">Shimia haliotis</name>
    <dbReference type="NCBI Taxonomy" id="1280847"/>
    <lineage>
        <taxon>Bacteria</taxon>
        <taxon>Pseudomonadati</taxon>
        <taxon>Pseudomonadota</taxon>
        <taxon>Alphaproteobacteria</taxon>
        <taxon>Rhodobacterales</taxon>
        <taxon>Roseobacteraceae</taxon>
    </lineage>
</organism>
<dbReference type="STRING" id="1280847.SAMN04488036_104176"/>
<sequence length="296" mass="33310">MSQDLPPLNWLRAFEAAARSLSFTGAAQELNITQSAVSQQIKALEGHLGQPLFHRRPRTLELTRTGLLYLPVVRDAFRTLRRGTRTVLGPQRQVLQIQCNITFAIHWLAPRMAGFHAAHPDIQLNLRTELWEPRDMAEGVDLEIRYSLRPAEHLRAELLRRDHYYPVTAPNYDVSLATLHTHPLWDCANLMCNWSSWAEDQALDWPDPFVTYATTYSVTMAAAAASACVALAHDTIAANLLRNGTLVAPFDHRVPMEEAYYLLSAPQAEDMPAAQAFATWLRSELAQERRSSLSGS</sequence>
<dbReference type="PANTHER" id="PTHR30537">
    <property type="entry name" value="HTH-TYPE TRANSCRIPTIONAL REGULATOR"/>
    <property type="match status" value="1"/>
</dbReference>
<evidence type="ECO:0000313" key="6">
    <source>
        <dbReference type="EMBL" id="SFL03179.1"/>
    </source>
</evidence>
<keyword evidence="3" id="KW-0238">DNA-binding</keyword>
<dbReference type="PRINTS" id="PR00039">
    <property type="entry name" value="HTHLYSR"/>
</dbReference>
<dbReference type="SUPFAM" id="SSF53850">
    <property type="entry name" value="Periplasmic binding protein-like II"/>
    <property type="match status" value="1"/>
</dbReference>
<evidence type="ECO:0000256" key="1">
    <source>
        <dbReference type="ARBA" id="ARBA00009437"/>
    </source>
</evidence>
<keyword evidence="2" id="KW-0805">Transcription regulation</keyword>
<dbReference type="GO" id="GO:0003700">
    <property type="term" value="F:DNA-binding transcription factor activity"/>
    <property type="evidence" value="ECO:0007669"/>
    <property type="project" value="InterPro"/>
</dbReference>
<dbReference type="SUPFAM" id="SSF46785">
    <property type="entry name" value="Winged helix' DNA-binding domain"/>
    <property type="match status" value="1"/>
</dbReference>
<dbReference type="GO" id="GO:0006351">
    <property type="term" value="P:DNA-templated transcription"/>
    <property type="evidence" value="ECO:0007669"/>
    <property type="project" value="TreeGrafter"/>
</dbReference>
<dbReference type="PANTHER" id="PTHR30537:SF26">
    <property type="entry name" value="GLYCINE CLEAVAGE SYSTEM TRANSCRIPTIONAL ACTIVATOR"/>
    <property type="match status" value="1"/>
</dbReference>
<dbReference type="InterPro" id="IPR036388">
    <property type="entry name" value="WH-like_DNA-bd_sf"/>
</dbReference>
<protein>
    <submittedName>
        <fullName evidence="6">Transcriptional regulator, LysR family</fullName>
    </submittedName>
</protein>